<dbReference type="AlphaFoldDB" id="A0A439CNS4"/>
<accession>A0A439CNS4</accession>
<protein>
    <submittedName>
        <fullName evidence="2">Uncharacterized protein</fullName>
    </submittedName>
</protein>
<evidence type="ECO:0000313" key="3">
    <source>
        <dbReference type="Proteomes" id="UP000286045"/>
    </source>
</evidence>
<dbReference type="Proteomes" id="UP000286045">
    <property type="component" value="Unassembled WGS sequence"/>
</dbReference>
<feature type="compositionally biased region" description="Polar residues" evidence="1">
    <location>
        <begin position="20"/>
        <end position="32"/>
    </location>
</feature>
<keyword evidence="3" id="KW-1185">Reference proteome</keyword>
<feature type="region of interest" description="Disordered" evidence="1">
    <location>
        <begin position="1"/>
        <end position="32"/>
    </location>
</feature>
<evidence type="ECO:0000313" key="2">
    <source>
        <dbReference type="EMBL" id="RWA03804.1"/>
    </source>
</evidence>
<dbReference type="EMBL" id="RYZI01000697">
    <property type="protein sequence ID" value="RWA03804.1"/>
    <property type="molecule type" value="Genomic_DNA"/>
</dbReference>
<feature type="region of interest" description="Disordered" evidence="1">
    <location>
        <begin position="216"/>
        <end position="241"/>
    </location>
</feature>
<feature type="non-terminal residue" evidence="2">
    <location>
        <position position="241"/>
    </location>
</feature>
<feature type="compositionally biased region" description="Basic and acidic residues" evidence="1">
    <location>
        <begin position="153"/>
        <end position="167"/>
    </location>
</feature>
<comment type="caution">
    <text evidence="2">The sequence shown here is derived from an EMBL/GenBank/DDBJ whole genome shotgun (WGS) entry which is preliminary data.</text>
</comment>
<feature type="compositionally biased region" description="Polar residues" evidence="1">
    <location>
        <begin position="1"/>
        <end position="13"/>
    </location>
</feature>
<reference evidence="2 3" key="1">
    <citation type="submission" date="2018-12" db="EMBL/GenBank/DDBJ databases">
        <title>Draft genome sequence of Xylaria grammica IHI A82.</title>
        <authorList>
            <person name="Buettner E."/>
            <person name="Kellner H."/>
        </authorList>
    </citation>
    <scope>NUCLEOTIDE SEQUENCE [LARGE SCALE GENOMIC DNA]</scope>
    <source>
        <strain evidence="2 3">IHI A82</strain>
    </source>
</reference>
<organism evidence="2 3">
    <name type="scientific">Xylaria grammica</name>
    <dbReference type="NCBI Taxonomy" id="363999"/>
    <lineage>
        <taxon>Eukaryota</taxon>
        <taxon>Fungi</taxon>
        <taxon>Dikarya</taxon>
        <taxon>Ascomycota</taxon>
        <taxon>Pezizomycotina</taxon>
        <taxon>Sordariomycetes</taxon>
        <taxon>Xylariomycetidae</taxon>
        <taxon>Xylariales</taxon>
        <taxon>Xylariaceae</taxon>
        <taxon>Xylaria</taxon>
    </lineage>
</organism>
<feature type="compositionally biased region" description="Polar residues" evidence="1">
    <location>
        <begin position="177"/>
        <end position="191"/>
    </location>
</feature>
<proteinExistence type="predicted"/>
<feature type="region of interest" description="Disordered" evidence="1">
    <location>
        <begin position="132"/>
        <end position="196"/>
    </location>
</feature>
<gene>
    <name evidence="2" type="ORF">EKO27_g11298</name>
</gene>
<feature type="compositionally biased region" description="Pro residues" evidence="1">
    <location>
        <begin position="219"/>
        <end position="230"/>
    </location>
</feature>
<evidence type="ECO:0000256" key="1">
    <source>
        <dbReference type="SAM" id="MobiDB-lite"/>
    </source>
</evidence>
<sequence>MDHSQQAQTTTADTGLVTPPTLTRSPLSNRANIHVGTVNTSWEHKDSSEGQPSTHDSVCDAAWISTSDLAKSPYQTPGRPVTPLRSIEIDLESESPLSRLETPFLYGYGTELAPILEQRSICTLRTRGSHSTSDLSSLLHGAPGADSSGKSHGRSDRTTTRYLRRQESFSLDDVPRTTPSPHGQEQEQQAALPSPQLKWLSYSRPTVHVVDVHAYPRKPVYPPPQRPLTPPSLRRIQRPQS</sequence>
<name>A0A439CNS4_9PEZI</name>